<dbReference type="InterPro" id="IPR022880">
    <property type="entry name" value="DNApol_IV"/>
</dbReference>
<dbReference type="SUPFAM" id="SSF100879">
    <property type="entry name" value="Lesion bypass DNA polymerase (Y-family), little finger domain"/>
    <property type="match status" value="1"/>
</dbReference>
<evidence type="ECO:0000259" key="8">
    <source>
        <dbReference type="PROSITE" id="PS50173"/>
    </source>
</evidence>
<organism evidence="9 10">
    <name type="scientific">Mesorhizobium abyssinicae</name>
    <dbReference type="NCBI Taxonomy" id="1209958"/>
    <lineage>
        <taxon>Bacteria</taxon>
        <taxon>Pseudomonadati</taxon>
        <taxon>Pseudomonadota</taxon>
        <taxon>Alphaproteobacteria</taxon>
        <taxon>Hyphomicrobiales</taxon>
        <taxon>Phyllobacteriaceae</taxon>
        <taxon>Mesorhizobium</taxon>
    </lineage>
</organism>
<dbReference type="CDD" id="cd03586">
    <property type="entry name" value="PolY_Pol_IV_kappa"/>
    <property type="match status" value="1"/>
</dbReference>
<dbReference type="InterPro" id="IPR043128">
    <property type="entry name" value="Rev_trsase/Diguanyl_cyclase"/>
</dbReference>
<feature type="site" description="Substrate discrimination" evidence="7">
    <location>
        <position position="20"/>
    </location>
</feature>
<keyword evidence="7 9" id="KW-0808">Transferase</keyword>
<dbReference type="InterPro" id="IPR036775">
    <property type="entry name" value="DNA_pol_Y-fam_lit_finger_sf"/>
</dbReference>
<dbReference type="GO" id="GO:0003887">
    <property type="term" value="F:DNA-directed DNA polymerase activity"/>
    <property type="evidence" value="ECO:0007669"/>
    <property type="project" value="UniProtKB-EC"/>
</dbReference>
<dbReference type="SUPFAM" id="SSF56672">
    <property type="entry name" value="DNA/RNA polymerases"/>
    <property type="match status" value="1"/>
</dbReference>
<comment type="subunit">
    <text evidence="2 7">Monomer.</text>
</comment>
<keyword evidence="7" id="KW-0963">Cytoplasm</keyword>
<proteinExistence type="inferred from homology"/>
<comment type="subcellular location">
    <subcellularLocation>
        <location evidence="7">Cytoplasm</location>
    </subcellularLocation>
</comment>
<dbReference type="Pfam" id="PF11799">
    <property type="entry name" value="IMS_C"/>
    <property type="match status" value="1"/>
</dbReference>
<dbReference type="Gene3D" id="1.10.150.20">
    <property type="entry name" value="5' to 3' exonuclease, C-terminal subdomain"/>
    <property type="match status" value="1"/>
</dbReference>
<dbReference type="NCBIfam" id="NF003015">
    <property type="entry name" value="PRK03858.1"/>
    <property type="match status" value="1"/>
</dbReference>
<keyword evidence="10" id="KW-1185">Reference proteome</keyword>
<sequence length="437" mass="46897">MTQSQATAATILHADLDAFYASVEQLLDPSLRGKPIAVGGGVVLAASYEAKVFGVRGGMPGRKARELCPHLIFVGGRFSEYQRLGDAAIKVLDDFTPLVERISIDEAFADVAGCTHLFGPPDEIARAIRRRVKAELGLPISIGVARTKHLAKIASQVAKPDGLVVVEPGTEIAFLHDLPVSLMWGVGPATRARLAEIGVETIGQLARSHGGALKRLLGPAAGEKLAALAWNRDPRRLETHRRAHSAGAQSALGRKPAEARVFVPTLLHLADRVASRLRAKARPGRTVTVRVRFADMRAVTRSVTLEQPIQATAMLAEIAEELVRGVLAANRHEREISLLAISVSHLEESAELQLELPLGLADERLKPGSRKGLARFGADRAIDRIRQRFGKEAVGYGAAALEAARSVPDEFRELAEKELQLANSHPTGDRCSSSGGP</sequence>
<feature type="active site" evidence="7">
    <location>
        <position position="106"/>
    </location>
</feature>
<feature type="domain" description="UmuC" evidence="8">
    <location>
        <begin position="11"/>
        <end position="187"/>
    </location>
</feature>
<keyword evidence="7" id="KW-0227">DNA damage</keyword>
<dbReference type="PANTHER" id="PTHR11076:SF33">
    <property type="entry name" value="DNA POLYMERASE KAPPA"/>
    <property type="match status" value="1"/>
</dbReference>
<dbReference type="InterPro" id="IPR017961">
    <property type="entry name" value="DNA_pol_Y-fam_little_finger"/>
</dbReference>
<evidence type="ECO:0000256" key="3">
    <source>
        <dbReference type="ARBA" id="ARBA00022457"/>
    </source>
</evidence>
<evidence type="ECO:0000256" key="7">
    <source>
        <dbReference type="HAMAP-Rule" id="MF_01113"/>
    </source>
</evidence>
<comment type="function">
    <text evidence="5 7">Poorly processive, error-prone DNA polymerase involved in untargeted mutagenesis. Copies undamaged DNA at stalled replication forks, which arise in vivo from mismatched or misaligned primer ends. These misaligned primers can be extended by PolIV. Exhibits no 3'-5' exonuclease (proofreading) activity. May be involved in translesional synthesis, in conjunction with the beta clamp from PolIII.</text>
</comment>
<keyword evidence="7" id="KW-0479">Metal-binding</keyword>
<evidence type="ECO:0000256" key="2">
    <source>
        <dbReference type="ARBA" id="ARBA00011245"/>
    </source>
</evidence>
<feature type="binding site" evidence="7">
    <location>
        <position position="105"/>
    </location>
    <ligand>
        <name>Mg(2+)</name>
        <dbReference type="ChEBI" id="CHEBI:18420"/>
    </ligand>
</feature>
<dbReference type="Pfam" id="PF00817">
    <property type="entry name" value="IMS"/>
    <property type="match status" value="1"/>
</dbReference>
<reference evidence="9 10" key="1">
    <citation type="submission" date="2023-08" db="EMBL/GenBank/DDBJ databases">
        <title>Implementing the SeqCode for naming new Mesorhizobium species isolated from Vachellia karroo root nodules.</title>
        <authorList>
            <person name="Van Lill M."/>
        </authorList>
    </citation>
    <scope>NUCLEOTIDE SEQUENCE [LARGE SCALE GENOMIC DNA]</scope>
    <source>
        <strain evidence="9 10">VK4B</strain>
    </source>
</reference>
<feature type="binding site" evidence="7">
    <location>
        <position position="15"/>
    </location>
    <ligand>
        <name>Mg(2+)</name>
        <dbReference type="ChEBI" id="CHEBI:18420"/>
    </ligand>
</feature>
<evidence type="ECO:0000256" key="6">
    <source>
        <dbReference type="ARBA" id="ARBA00049244"/>
    </source>
</evidence>
<accession>A0ABU5ATB1</accession>
<keyword evidence="7" id="KW-0460">Magnesium</keyword>
<comment type="similarity">
    <text evidence="1 7">Belongs to the DNA polymerase type-Y family.</text>
</comment>
<evidence type="ECO:0000313" key="10">
    <source>
        <dbReference type="Proteomes" id="UP001276564"/>
    </source>
</evidence>
<dbReference type="Gene3D" id="3.30.70.270">
    <property type="match status" value="1"/>
</dbReference>
<evidence type="ECO:0000256" key="5">
    <source>
        <dbReference type="ARBA" id="ARBA00025589"/>
    </source>
</evidence>
<keyword evidence="3 7" id="KW-0515">Mutator protein</keyword>
<dbReference type="Gene3D" id="3.30.1490.100">
    <property type="entry name" value="DNA polymerase, Y-family, little finger domain"/>
    <property type="match status" value="1"/>
</dbReference>
<dbReference type="InterPro" id="IPR043502">
    <property type="entry name" value="DNA/RNA_pol_sf"/>
</dbReference>
<name>A0ABU5ATB1_9HYPH</name>
<dbReference type="NCBIfam" id="NF002677">
    <property type="entry name" value="PRK02406.1"/>
    <property type="match status" value="1"/>
</dbReference>
<evidence type="ECO:0000256" key="4">
    <source>
        <dbReference type="ARBA" id="ARBA00022932"/>
    </source>
</evidence>
<dbReference type="HAMAP" id="MF_01113">
    <property type="entry name" value="DNApol_IV"/>
    <property type="match status" value="1"/>
</dbReference>
<dbReference type="InterPro" id="IPR001126">
    <property type="entry name" value="UmuC"/>
</dbReference>
<dbReference type="Proteomes" id="UP001276564">
    <property type="component" value="Unassembled WGS sequence"/>
</dbReference>
<dbReference type="EC" id="2.7.7.7" evidence="7"/>
<evidence type="ECO:0000256" key="1">
    <source>
        <dbReference type="ARBA" id="ARBA00010945"/>
    </source>
</evidence>
<comment type="caution">
    <text evidence="9">The sequence shown here is derived from an EMBL/GenBank/DDBJ whole genome shotgun (WGS) entry which is preliminary data.</text>
</comment>
<dbReference type="RefSeq" id="WP_320321463.1">
    <property type="nucleotide sequence ID" value="NZ_JAVIIP010000014.1"/>
</dbReference>
<protein>
    <recommendedName>
        <fullName evidence="7">DNA polymerase IV</fullName>
        <shortName evidence="7">Pol IV</shortName>
        <ecNumber evidence="7">2.7.7.7</ecNumber>
    </recommendedName>
</protein>
<comment type="cofactor">
    <cofactor evidence="7">
        <name>Mg(2+)</name>
        <dbReference type="ChEBI" id="CHEBI:18420"/>
    </cofactor>
    <text evidence="7">Binds 2 magnesium ions per subunit.</text>
</comment>
<dbReference type="PROSITE" id="PS50173">
    <property type="entry name" value="UMUC"/>
    <property type="match status" value="1"/>
</dbReference>
<keyword evidence="7" id="KW-0234">DNA repair</keyword>
<evidence type="ECO:0000313" key="9">
    <source>
        <dbReference type="EMBL" id="MDX8540537.1"/>
    </source>
</evidence>
<dbReference type="Gene3D" id="3.40.1170.60">
    <property type="match status" value="1"/>
</dbReference>
<dbReference type="InterPro" id="IPR050116">
    <property type="entry name" value="DNA_polymerase-Y"/>
</dbReference>
<keyword evidence="7" id="KW-0238">DNA-binding</keyword>
<dbReference type="PANTHER" id="PTHR11076">
    <property type="entry name" value="DNA REPAIR POLYMERASE UMUC / TRANSFERASE FAMILY MEMBER"/>
    <property type="match status" value="1"/>
</dbReference>
<gene>
    <name evidence="7 9" type="primary">dinB</name>
    <name evidence="9" type="ORF">RFM23_23215</name>
</gene>
<keyword evidence="4 7" id="KW-0239">DNA-directed DNA polymerase</keyword>
<keyword evidence="7" id="KW-0235">DNA replication</keyword>
<keyword evidence="7 9" id="KW-0548">Nucleotidyltransferase</keyword>
<comment type="catalytic activity">
    <reaction evidence="6 7">
        <text>DNA(n) + a 2'-deoxyribonucleoside 5'-triphosphate = DNA(n+1) + diphosphate</text>
        <dbReference type="Rhea" id="RHEA:22508"/>
        <dbReference type="Rhea" id="RHEA-COMP:17339"/>
        <dbReference type="Rhea" id="RHEA-COMP:17340"/>
        <dbReference type="ChEBI" id="CHEBI:33019"/>
        <dbReference type="ChEBI" id="CHEBI:61560"/>
        <dbReference type="ChEBI" id="CHEBI:173112"/>
        <dbReference type="EC" id="2.7.7.7"/>
    </reaction>
</comment>
<dbReference type="EMBL" id="JAVIIP010000014">
    <property type="protein sequence ID" value="MDX8540537.1"/>
    <property type="molecule type" value="Genomic_DNA"/>
</dbReference>